<reference evidence="1 2" key="1">
    <citation type="journal article" date="2020" name="Genome Biol. Evol.">
        <title>Rhizobium dioscoreae sp. nov., a plant growth-promoting bacterium isolated from yam (Dioscorea species).</title>
        <authorList>
            <person name="Ouyabe M."/>
            <person name="Tanaka N."/>
            <person name="Shiwa Y."/>
            <person name="Fujita N."/>
            <person name="Kikuno H."/>
            <person name="Babil P."/>
            <person name="Shiwachi H."/>
        </authorList>
    </citation>
    <scope>NUCLEOTIDE SEQUENCE [LARGE SCALE GENOMIC DNA]</scope>
    <source>
        <strain evidence="1 2">S-93</strain>
    </source>
</reference>
<sequence>MLTDDIAKERWRLRKLRRHPDLRHMVIEKQIAGRLLADGVSLVLNCARLLSTGNLSLYLASAVERSQLSSLSA</sequence>
<dbReference type="EMBL" id="BLAJ01000004">
    <property type="protein sequence ID" value="GES51386.1"/>
    <property type="molecule type" value="Genomic_DNA"/>
</dbReference>
<accession>A0ABQ0Z742</accession>
<evidence type="ECO:0000313" key="2">
    <source>
        <dbReference type="Proteomes" id="UP000390335"/>
    </source>
</evidence>
<gene>
    <name evidence="1" type="ORF">RsS93_40000</name>
</gene>
<organism evidence="1 2">
    <name type="scientific">Rhizobium dioscoreae</name>
    <dbReference type="NCBI Taxonomy" id="2653122"/>
    <lineage>
        <taxon>Bacteria</taxon>
        <taxon>Pseudomonadati</taxon>
        <taxon>Pseudomonadota</taxon>
        <taxon>Alphaproteobacteria</taxon>
        <taxon>Hyphomicrobiales</taxon>
        <taxon>Rhizobiaceae</taxon>
        <taxon>Rhizobium/Agrobacterium group</taxon>
        <taxon>Rhizobium</taxon>
    </lineage>
</organism>
<dbReference type="Proteomes" id="UP000390335">
    <property type="component" value="Unassembled WGS sequence"/>
</dbReference>
<keyword evidence="2" id="KW-1185">Reference proteome</keyword>
<name>A0ABQ0Z742_9HYPH</name>
<proteinExistence type="predicted"/>
<comment type="caution">
    <text evidence="1">The sequence shown here is derived from an EMBL/GenBank/DDBJ whole genome shotgun (WGS) entry which is preliminary data.</text>
</comment>
<protein>
    <submittedName>
        <fullName evidence="1">Uncharacterized protein</fullName>
    </submittedName>
</protein>
<evidence type="ECO:0000313" key="1">
    <source>
        <dbReference type="EMBL" id="GES51386.1"/>
    </source>
</evidence>